<proteinExistence type="predicted"/>
<dbReference type="EMBL" id="AWUE01015376">
    <property type="protein sequence ID" value="OMO98160.1"/>
    <property type="molecule type" value="Genomic_DNA"/>
</dbReference>
<sequence>MAYGGLSTFRPTKFVKQVAVLGPQQLIALF</sequence>
<reference evidence="2" key="1">
    <citation type="submission" date="2013-09" db="EMBL/GenBank/DDBJ databases">
        <title>Corchorus olitorius genome sequencing.</title>
        <authorList>
            <person name="Alam M."/>
            <person name="Haque M.S."/>
            <person name="Islam M.S."/>
            <person name="Emdad E.M."/>
            <person name="Islam M.M."/>
            <person name="Ahmed B."/>
            <person name="Halim A."/>
            <person name="Hossen Q.M.M."/>
            <person name="Hossain M.Z."/>
            <person name="Ahmed R."/>
            <person name="Khan M.M."/>
            <person name="Islam R."/>
            <person name="Rashid M.M."/>
            <person name="Khan S.A."/>
            <person name="Rahman M.S."/>
            <person name="Alam M."/>
            <person name="Yahiya A.S."/>
            <person name="Khan M.S."/>
            <person name="Azam M.S."/>
            <person name="Haque T."/>
            <person name="Lashkar M.Z.H."/>
            <person name="Akhand A.I."/>
            <person name="Morshed G."/>
            <person name="Roy S."/>
            <person name="Uddin K.S."/>
            <person name="Rabeya T."/>
            <person name="Hossain A.S."/>
            <person name="Chowdhury A."/>
            <person name="Snigdha A.R."/>
            <person name="Mortoza M.S."/>
            <person name="Matin S.A."/>
            <person name="Hoque S.M.E."/>
            <person name="Islam M.K."/>
            <person name="Roy D.K."/>
            <person name="Haider R."/>
            <person name="Moosa M.M."/>
            <person name="Elias S.M."/>
            <person name="Hasan A.M."/>
            <person name="Jahan S."/>
            <person name="Shafiuddin M."/>
            <person name="Mahmood N."/>
            <person name="Shommy N.S."/>
        </authorList>
    </citation>
    <scope>NUCLEOTIDE SEQUENCE [LARGE SCALE GENOMIC DNA]</scope>
    <source>
        <strain evidence="2">cv. O-4</strain>
    </source>
</reference>
<gene>
    <name evidence="1" type="ORF">COLO4_14089</name>
</gene>
<comment type="caution">
    <text evidence="1">The sequence shown here is derived from an EMBL/GenBank/DDBJ whole genome shotgun (WGS) entry which is preliminary data.</text>
</comment>
<keyword evidence="2" id="KW-1185">Reference proteome</keyword>
<accession>A0A1R3JTQ0</accession>
<dbReference type="OrthoDB" id="10333875at2759"/>
<evidence type="ECO:0000313" key="1">
    <source>
        <dbReference type="EMBL" id="OMO98160.1"/>
    </source>
</evidence>
<protein>
    <submittedName>
        <fullName evidence="1">Uncharacterized protein</fullName>
    </submittedName>
</protein>
<name>A0A1R3JTQ0_9ROSI</name>
<dbReference type="AlphaFoldDB" id="A0A1R3JTQ0"/>
<dbReference type="Proteomes" id="UP000187203">
    <property type="component" value="Unassembled WGS sequence"/>
</dbReference>
<evidence type="ECO:0000313" key="2">
    <source>
        <dbReference type="Proteomes" id="UP000187203"/>
    </source>
</evidence>
<organism evidence="1 2">
    <name type="scientific">Corchorus olitorius</name>
    <dbReference type="NCBI Taxonomy" id="93759"/>
    <lineage>
        <taxon>Eukaryota</taxon>
        <taxon>Viridiplantae</taxon>
        <taxon>Streptophyta</taxon>
        <taxon>Embryophyta</taxon>
        <taxon>Tracheophyta</taxon>
        <taxon>Spermatophyta</taxon>
        <taxon>Magnoliopsida</taxon>
        <taxon>eudicotyledons</taxon>
        <taxon>Gunneridae</taxon>
        <taxon>Pentapetalae</taxon>
        <taxon>rosids</taxon>
        <taxon>malvids</taxon>
        <taxon>Malvales</taxon>
        <taxon>Malvaceae</taxon>
        <taxon>Grewioideae</taxon>
        <taxon>Apeibeae</taxon>
        <taxon>Corchorus</taxon>
    </lineage>
</organism>